<dbReference type="PROSITE" id="PS50853">
    <property type="entry name" value="FN3"/>
    <property type="match status" value="1"/>
</dbReference>
<gene>
    <name evidence="3" type="ORF">KEM10_08340</name>
</gene>
<comment type="caution">
    <text evidence="3">The sequence shown here is derived from an EMBL/GenBank/DDBJ whole genome shotgun (WGS) entry which is preliminary data.</text>
</comment>
<evidence type="ECO:0000259" key="1">
    <source>
        <dbReference type="PROSITE" id="PS50022"/>
    </source>
</evidence>
<protein>
    <submittedName>
        <fullName evidence="3">Discoidin domain-containing protein</fullName>
    </submittedName>
</protein>
<dbReference type="InterPro" id="IPR003961">
    <property type="entry name" value="FN3_dom"/>
</dbReference>
<dbReference type="InterPro" id="IPR013783">
    <property type="entry name" value="Ig-like_fold"/>
</dbReference>
<accession>A0ABS5JTS8</accession>
<dbReference type="InterPro" id="IPR026444">
    <property type="entry name" value="Secre_tail"/>
</dbReference>
<dbReference type="Pfam" id="PF00754">
    <property type="entry name" value="F5_F8_type_C"/>
    <property type="match status" value="1"/>
</dbReference>
<feature type="domain" description="Fibronectin type-III" evidence="2">
    <location>
        <begin position="988"/>
        <end position="1076"/>
    </location>
</feature>
<dbReference type="PROSITE" id="PS50022">
    <property type="entry name" value="FA58C_3"/>
    <property type="match status" value="1"/>
</dbReference>
<dbReference type="SUPFAM" id="SSF49265">
    <property type="entry name" value="Fibronectin type III"/>
    <property type="match status" value="1"/>
</dbReference>
<organism evidence="3 4">
    <name type="scientific">Carboxylicivirga linearis</name>
    <dbReference type="NCBI Taxonomy" id="1628157"/>
    <lineage>
        <taxon>Bacteria</taxon>
        <taxon>Pseudomonadati</taxon>
        <taxon>Bacteroidota</taxon>
        <taxon>Bacteroidia</taxon>
        <taxon>Marinilabiliales</taxon>
        <taxon>Marinilabiliaceae</taxon>
        <taxon>Carboxylicivirga</taxon>
    </lineage>
</organism>
<dbReference type="Gene3D" id="2.130.10.10">
    <property type="entry name" value="YVTN repeat-like/Quinoprotein amine dehydrogenase"/>
    <property type="match status" value="2"/>
</dbReference>
<dbReference type="Gene3D" id="2.60.40.10">
    <property type="entry name" value="Immunoglobulins"/>
    <property type="match status" value="2"/>
</dbReference>
<reference evidence="3 4" key="1">
    <citation type="journal article" date="2015" name="Int. J. Syst. Evol. Microbiol.">
        <title>Carboxylicivirga linearis sp. nov., isolated from a sea cucumber culture pond.</title>
        <authorList>
            <person name="Wang F.Q."/>
            <person name="Zhou Y.X."/>
            <person name="Lin X.Z."/>
            <person name="Chen G.J."/>
            <person name="Du Z.J."/>
        </authorList>
    </citation>
    <scope>NUCLEOTIDE SEQUENCE [LARGE SCALE GENOMIC DNA]</scope>
    <source>
        <strain evidence="3 4">FB218</strain>
    </source>
</reference>
<dbReference type="InterPro" id="IPR015943">
    <property type="entry name" value="WD40/YVTN_repeat-like_dom_sf"/>
</dbReference>
<dbReference type="CDD" id="cd15482">
    <property type="entry name" value="Sialidase_non-viral"/>
    <property type="match status" value="1"/>
</dbReference>
<dbReference type="RefSeq" id="WP_212215531.1">
    <property type="nucleotide sequence ID" value="NZ_JAGUCO010000004.1"/>
</dbReference>
<sequence length="1162" mass="131209">MKHKSVLLILAALIMAIGYILYSPNEELLSEENEIGNEERPDKPVLEGEELARFKEYLRSRSSSGLKSSTATNESTYANGKLTGEWKTKLSQTGWYGYRVDNSSYDSLRNVFYVVSYAGHLYKLEYESEVKWTLLNHKIVMNPSDNSTANPVFMGTLLTDNTFRLIRSNDDLRRMEYSDDEGQTWNIATGANVTQSWSNQIFEITSNGTKRIVLHTYDSNYHHIYFSTDNGATYTESSLSFPISTYDMRIAKPFYTNEAFMWVWRKSQKTIDTYKFNPSAGDFELKTASSSTLEGTNLSSAAATYYDGQYHFYLSTINSNYTVYYSSDEGATWEQKNAGRDRAFEVICPDKPNMLISGFEDMKLSTDYGATWNGFGYKLGWDMQHMRTYEKAGGTPITLVGLDFGCYISETPEDKESYTWCNNGACYAMHYDAASSQNFNSIYMANQDRGATAYKDTGMVVSTMDIDGTDVLRTCFSKRETSAWTWFYYGRIKHQYNFATDKNGGSAVLDGLGNWWAAPIIASPDPNEDAIYAAYGSNLQKFTYDEASGTITQSAHPYDFNAKYGSEIGSFGYSELNRDLWYVALNNGLFIHSTDGGENWTSTSYYGTKPKSNDQYYNYPKNQAVIKASQIDTNKVYFAGVGNYFLVSENNGKTFSSKINGLSISRIRDFALSPDEQFIFAACGYGGAWVYSIQDNRWFQMMDDPIPSVDFTNVEFIKRTNCVRFATYGSGIIEFHLNNQFYPVNAPDQLNSSINKQNYIELKWTDNADNEDGFYIERASEGEMYFTCIDTIATDQSTYIDTTMQYETTYYYRVKAVKDDIASAESNLAIIKTLKKGYISPANIALIDFSSEEINSEYSPAIYAFDGDENTYWHTQYSGTAPGYPHYLTVDFGEEMSLVGFRYLPRQDGMDIGTIADYAIYVSNDVNTWGDAIATGRMSANTNLKEVMFENKVSGRYVKFEALSEISGSKYASAAEVILLNQTVPPDSPYGLKATLYQETSVFITWNDASLNSEGYIIEQWENDTFVPIDTINPTIKVFLISDLEPLTDYRFRLRSYNEGGTSGASNEVAVTTGGSTGISQEETTIKTYPNPFNNQLNIELPIINSEATLRLSDLNGKIIIERKVAAETNNLHLNTSHVSTGIYLLIINYKDQQIVQKVIKE</sequence>
<dbReference type="InterPro" id="IPR008979">
    <property type="entry name" value="Galactose-bd-like_sf"/>
</dbReference>
<dbReference type="SUPFAM" id="SSF110296">
    <property type="entry name" value="Oligoxyloglucan reducing end-specific cellobiohydrolase"/>
    <property type="match status" value="2"/>
</dbReference>
<dbReference type="Proteomes" id="UP000708576">
    <property type="component" value="Unassembled WGS sequence"/>
</dbReference>
<dbReference type="Pfam" id="PF00041">
    <property type="entry name" value="fn3"/>
    <property type="match status" value="1"/>
</dbReference>
<dbReference type="InterPro" id="IPR036116">
    <property type="entry name" value="FN3_sf"/>
</dbReference>
<evidence type="ECO:0000313" key="4">
    <source>
        <dbReference type="Proteomes" id="UP000708576"/>
    </source>
</evidence>
<dbReference type="Gene3D" id="2.60.120.260">
    <property type="entry name" value="Galactose-binding domain-like"/>
    <property type="match status" value="1"/>
</dbReference>
<proteinExistence type="predicted"/>
<dbReference type="SUPFAM" id="SSF49785">
    <property type="entry name" value="Galactose-binding domain-like"/>
    <property type="match status" value="1"/>
</dbReference>
<evidence type="ECO:0000313" key="3">
    <source>
        <dbReference type="EMBL" id="MBS2098287.1"/>
    </source>
</evidence>
<dbReference type="EMBL" id="JAGUCO010000004">
    <property type="protein sequence ID" value="MBS2098287.1"/>
    <property type="molecule type" value="Genomic_DNA"/>
</dbReference>
<name>A0ABS5JTS8_9BACT</name>
<dbReference type="SMART" id="SM00060">
    <property type="entry name" value="FN3"/>
    <property type="match status" value="2"/>
</dbReference>
<dbReference type="InterPro" id="IPR000421">
    <property type="entry name" value="FA58C"/>
</dbReference>
<feature type="domain" description="F5/8 type C" evidence="1">
    <location>
        <begin position="827"/>
        <end position="982"/>
    </location>
</feature>
<dbReference type="Pfam" id="PF18962">
    <property type="entry name" value="Por_Secre_tail"/>
    <property type="match status" value="1"/>
</dbReference>
<dbReference type="NCBIfam" id="TIGR04183">
    <property type="entry name" value="Por_Secre_tail"/>
    <property type="match status" value="1"/>
</dbReference>
<dbReference type="CDD" id="cd00063">
    <property type="entry name" value="FN3"/>
    <property type="match status" value="2"/>
</dbReference>
<evidence type="ECO:0000259" key="2">
    <source>
        <dbReference type="PROSITE" id="PS50853"/>
    </source>
</evidence>
<keyword evidence="4" id="KW-1185">Reference proteome</keyword>